<dbReference type="Proteomes" id="UP001499987">
    <property type="component" value="Unassembled WGS sequence"/>
</dbReference>
<dbReference type="Pfam" id="PF13581">
    <property type="entry name" value="HATPase_c_2"/>
    <property type="match status" value="1"/>
</dbReference>
<comment type="caution">
    <text evidence="3">The sequence shown here is derived from an EMBL/GenBank/DDBJ whole genome shotgun (WGS) entry which is preliminary data.</text>
</comment>
<evidence type="ECO:0000256" key="1">
    <source>
        <dbReference type="ARBA" id="ARBA00022527"/>
    </source>
</evidence>
<dbReference type="CDD" id="cd16936">
    <property type="entry name" value="HATPase_RsbW-like"/>
    <property type="match status" value="1"/>
</dbReference>
<dbReference type="InterPro" id="IPR036890">
    <property type="entry name" value="HATPase_C_sf"/>
</dbReference>
<keyword evidence="1" id="KW-0723">Serine/threonine-protein kinase</keyword>
<dbReference type="SUPFAM" id="SSF55874">
    <property type="entry name" value="ATPase domain of HSP90 chaperone/DNA topoisomerase II/histidine kinase"/>
    <property type="match status" value="1"/>
</dbReference>
<evidence type="ECO:0000259" key="2">
    <source>
        <dbReference type="Pfam" id="PF13581"/>
    </source>
</evidence>
<evidence type="ECO:0000313" key="3">
    <source>
        <dbReference type="EMBL" id="GAA1127793.1"/>
    </source>
</evidence>
<dbReference type="PANTHER" id="PTHR35526">
    <property type="entry name" value="ANTI-SIGMA-F FACTOR RSBW-RELATED"/>
    <property type="match status" value="1"/>
</dbReference>
<dbReference type="PANTHER" id="PTHR35526:SF3">
    <property type="entry name" value="ANTI-SIGMA-F FACTOR RSBW"/>
    <property type="match status" value="1"/>
</dbReference>
<keyword evidence="3" id="KW-0067">ATP-binding</keyword>
<keyword evidence="1" id="KW-0808">Transferase</keyword>
<name>A0ABN1U8J2_9ACTN</name>
<keyword evidence="4" id="KW-1185">Reference proteome</keyword>
<dbReference type="GO" id="GO:0005524">
    <property type="term" value="F:ATP binding"/>
    <property type="evidence" value="ECO:0007669"/>
    <property type="project" value="UniProtKB-KW"/>
</dbReference>
<dbReference type="Gene3D" id="3.30.565.10">
    <property type="entry name" value="Histidine kinase-like ATPase, C-terminal domain"/>
    <property type="match status" value="1"/>
</dbReference>
<gene>
    <name evidence="3" type="ORF">GCM10009663_76980</name>
</gene>
<dbReference type="EMBL" id="BAAALD010000174">
    <property type="protein sequence ID" value="GAA1127793.1"/>
    <property type="molecule type" value="Genomic_DNA"/>
</dbReference>
<dbReference type="InterPro" id="IPR003594">
    <property type="entry name" value="HATPase_dom"/>
</dbReference>
<dbReference type="InterPro" id="IPR050267">
    <property type="entry name" value="Anti-sigma-factor_SerPK"/>
</dbReference>
<evidence type="ECO:0000313" key="4">
    <source>
        <dbReference type="Proteomes" id="UP001499987"/>
    </source>
</evidence>
<organism evidence="3 4">
    <name type="scientific">Kitasatospora arboriphila</name>
    <dbReference type="NCBI Taxonomy" id="258052"/>
    <lineage>
        <taxon>Bacteria</taxon>
        <taxon>Bacillati</taxon>
        <taxon>Actinomycetota</taxon>
        <taxon>Actinomycetes</taxon>
        <taxon>Kitasatosporales</taxon>
        <taxon>Streptomycetaceae</taxon>
        <taxon>Kitasatospora</taxon>
    </lineage>
</organism>
<reference evidence="3 4" key="1">
    <citation type="journal article" date="2019" name="Int. J. Syst. Evol. Microbiol.">
        <title>The Global Catalogue of Microorganisms (GCM) 10K type strain sequencing project: providing services to taxonomists for standard genome sequencing and annotation.</title>
        <authorList>
            <consortium name="The Broad Institute Genomics Platform"/>
            <consortium name="The Broad Institute Genome Sequencing Center for Infectious Disease"/>
            <person name="Wu L."/>
            <person name="Ma J."/>
        </authorList>
    </citation>
    <scope>NUCLEOTIDE SEQUENCE [LARGE SCALE GENOMIC DNA]</scope>
    <source>
        <strain evidence="3 4">JCM 13002</strain>
    </source>
</reference>
<keyword evidence="1" id="KW-0418">Kinase</keyword>
<dbReference type="RefSeq" id="WP_344628433.1">
    <property type="nucleotide sequence ID" value="NZ_BAAALD010000174.1"/>
</dbReference>
<keyword evidence="3" id="KW-0547">Nucleotide-binding</keyword>
<accession>A0ABN1U8J2</accession>
<sequence>MTGPLGPAGQVRRLALYESRGAVQHCRDFTREALHDWGWLPAVDGERLAVAEDVLLMVSELVTNACLHAGGPRELVLQRTGGGLRVEVSDDSVDLPVLQTDRPRSSPGGHGLRVVDRLAASWGSVPRPPGKTVWLEVEQPVDDR</sequence>
<proteinExistence type="predicted"/>
<protein>
    <submittedName>
        <fullName evidence="3">ATP-binding protein</fullName>
    </submittedName>
</protein>
<feature type="domain" description="Histidine kinase/HSP90-like ATPase" evidence="2">
    <location>
        <begin position="50"/>
        <end position="135"/>
    </location>
</feature>